<proteinExistence type="predicted"/>
<dbReference type="Pfam" id="PF01476">
    <property type="entry name" value="LysM"/>
    <property type="match status" value="1"/>
</dbReference>
<dbReference type="PANTHER" id="PTHR34700">
    <property type="entry name" value="POTASSIUM BINDING PROTEIN KBP"/>
    <property type="match status" value="1"/>
</dbReference>
<dbReference type="PANTHER" id="PTHR34700:SF8">
    <property type="entry name" value="POTASSIUM BINDING PROTEIN KBP"/>
    <property type="match status" value="1"/>
</dbReference>
<dbReference type="NCBIfam" id="NF008399">
    <property type="entry name" value="PRK11198.1"/>
    <property type="match status" value="1"/>
</dbReference>
<dbReference type="RefSeq" id="WP_130430499.1">
    <property type="nucleotide sequence ID" value="NZ_SHKP01000004.1"/>
</dbReference>
<dbReference type="Proteomes" id="UP000293671">
    <property type="component" value="Unassembled WGS sequence"/>
</dbReference>
<evidence type="ECO:0000259" key="4">
    <source>
        <dbReference type="PROSITE" id="PS50914"/>
    </source>
</evidence>
<feature type="domain" description="BON" evidence="4">
    <location>
        <begin position="42"/>
        <end position="112"/>
    </location>
</feature>
<dbReference type="Pfam" id="PF04972">
    <property type="entry name" value="BON"/>
    <property type="match status" value="1"/>
</dbReference>
<accession>A0A4Q7W0Q4</accession>
<name>A0A4Q7W0Q4_9BURK</name>
<gene>
    <name evidence="6" type="ORF">EV670_0796</name>
</gene>
<comment type="subcellular location">
    <subcellularLocation>
        <location evidence="1">Cytoplasm</location>
    </subcellularLocation>
</comment>
<dbReference type="Gene3D" id="3.10.350.10">
    <property type="entry name" value="LysM domain"/>
    <property type="match status" value="1"/>
</dbReference>
<keyword evidence="2" id="KW-0963">Cytoplasm</keyword>
<evidence type="ECO:0000313" key="7">
    <source>
        <dbReference type="Proteomes" id="UP000293671"/>
    </source>
</evidence>
<dbReference type="InterPro" id="IPR036779">
    <property type="entry name" value="LysM_dom_sf"/>
</dbReference>
<dbReference type="OrthoDB" id="370541at2"/>
<feature type="domain" description="LysM" evidence="5">
    <location>
        <begin position="118"/>
        <end position="167"/>
    </location>
</feature>
<dbReference type="GO" id="GO:0005737">
    <property type="term" value="C:cytoplasm"/>
    <property type="evidence" value="ECO:0007669"/>
    <property type="project" value="UniProtKB-SubCell"/>
</dbReference>
<evidence type="ECO:0000256" key="2">
    <source>
        <dbReference type="ARBA" id="ARBA00022490"/>
    </source>
</evidence>
<dbReference type="PROSITE" id="PS51782">
    <property type="entry name" value="LYSM"/>
    <property type="match status" value="1"/>
</dbReference>
<dbReference type="InterPro" id="IPR018392">
    <property type="entry name" value="LysM"/>
</dbReference>
<dbReference type="SMART" id="SM00257">
    <property type="entry name" value="LysM"/>
    <property type="match status" value="1"/>
</dbReference>
<dbReference type="InterPro" id="IPR052196">
    <property type="entry name" value="Bact_Kbp"/>
</dbReference>
<reference evidence="6 7" key="1">
    <citation type="submission" date="2019-02" db="EMBL/GenBank/DDBJ databases">
        <title>Genomic Encyclopedia of Type Strains, Phase IV (KMG-IV): sequencing the most valuable type-strain genomes for metagenomic binning, comparative biology and taxonomic classification.</title>
        <authorList>
            <person name="Goeker M."/>
        </authorList>
    </citation>
    <scope>NUCLEOTIDE SEQUENCE [LARGE SCALE GENOMIC DNA]</scope>
    <source>
        <strain evidence="6 7">DSM 19570</strain>
    </source>
</reference>
<dbReference type="PROSITE" id="PS50914">
    <property type="entry name" value="BON"/>
    <property type="match status" value="1"/>
</dbReference>
<evidence type="ECO:0000259" key="5">
    <source>
        <dbReference type="PROSITE" id="PS51782"/>
    </source>
</evidence>
<evidence type="ECO:0000256" key="3">
    <source>
        <dbReference type="ARBA" id="ARBA00072219"/>
    </source>
</evidence>
<keyword evidence="7" id="KW-1185">Reference proteome</keyword>
<evidence type="ECO:0000256" key="1">
    <source>
        <dbReference type="ARBA" id="ARBA00004496"/>
    </source>
</evidence>
<dbReference type="InterPro" id="IPR007055">
    <property type="entry name" value="BON_dom"/>
</dbReference>
<organism evidence="6 7">
    <name type="scientific">Rivibacter subsaxonicus</name>
    <dbReference type="NCBI Taxonomy" id="457575"/>
    <lineage>
        <taxon>Bacteria</taxon>
        <taxon>Pseudomonadati</taxon>
        <taxon>Pseudomonadota</taxon>
        <taxon>Betaproteobacteria</taxon>
        <taxon>Burkholderiales</taxon>
        <taxon>Rivibacter</taxon>
    </lineage>
</organism>
<comment type="caution">
    <text evidence="6">The sequence shown here is derived from an EMBL/GenBank/DDBJ whole genome shotgun (WGS) entry which is preliminary data.</text>
</comment>
<protein>
    <recommendedName>
        <fullName evidence="3">Potassium binding protein Kbp</fullName>
    </recommendedName>
</protein>
<dbReference type="CDD" id="cd00118">
    <property type="entry name" value="LysM"/>
    <property type="match status" value="1"/>
</dbReference>
<dbReference type="EMBL" id="SHKP01000004">
    <property type="protein sequence ID" value="RZU02767.1"/>
    <property type="molecule type" value="Genomic_DNA"/>
</dbReference>
<dbReference type="FunFam" id="3.10.350.10:FF:000001">
    <property type="entry name" value="Peptidoglycan-binding protein LysM"/>
    <property type="match status" value="1"/>
</dbReference>
<dbReference type="SUPFAM" id="SSF54106">
    <property type="entry name" value="LysM domain"/>
    <property type="match status" value="1"/>
</dbReference>
<sequence length="169" mass="17578">MSLISFFKEAGEKLFGSKDTEAAAKAVAAAPDPVAAQAKIDELNAAAGAAIEKYIGTQMLNADGLSVAFDGATSTVSVSGVAPDQATREKILLCCGNVTGVAAVNDMMTVAEAAPESRFHLVEKGDTLSAVAKKAYGNANAYMKIFEANKPMLSHPDKIYPGQLLRIPD</sequence>
<dbReference type="AlphaFoldDB" id="A0A4Q7W0Q4"/>
<evidence type="ECO:0000313" key="6">
    <source>
        <dbReference type="EMBL" id="RZU02767.1"/>
    </source>
</evidence>